<dbReference type="Proteomes" id="UP000237144">
    <property type="component" value="Unassembled WGS sequence"/>
</dbReference>
<evidence type="ECO:0000256" key="2">
    <source>
        <dbReference type="SAM" id="Phobius"/>
    </source>
</evidence>
<comment type="caution">
    <text evidence="3">The sequence shown here is derived from an EMBL/GenBank/DDBJ whole genome shotgun (WGS) entry which is preliminary data.</text>
</comment>
<dbReference type="AlphaFoldDB" id="A0A2S5B9B3"/>
<feature type="region of interest" description="Disordered" evidence="1">
    <location>
        <begin position="72"/>
        <end position="132"/>
    </location>
</feature>
<evidence type="ECO:0000313" key="4">
    <source>
        <dbReference type="Proteomes" id="UP000237144"/>
    </source>
</evidence>
<accession>A0A2S5B9B3</accession>
<gene>
    <name evidence="3" type="ORF">BMF94_3702</name>
</gene>
<feature type="compositionally biased region" description="Low complexity" evidence="1">
    <location>
        <begin position="652"/>
        <end position="662"/>
    </location>
</feature>
<feature type="compositionally biased region" description="Pro residues" evidence="1">
    <location>
        <begin position="119"/>
        <end position="132"/>
    </location>
</feature>
<dbReference type="PANTHER" id="PTHR37402">
    <property type="entry name" value="GRAM DOMAIN-CONTAINING PROTEIN 4"/>
    <property type="match status" value="1"/>
</dbReference>
<keyword evidence="4" id="KW-1185">Reference proteome</keyword>
<feature type="compositionally biased region" description="Basic and acidic residues" evidence="1">
    <location>
        <begin position="459"/>
        <end position="470"/>
    </location>
</feature>
<evidence type="ECO:0000256" key="1">
    <source>
        <dbReference type="SAM" id="MobiDB-lite"/>
    </source>
</evidence>
<dbReference type="PANTHER" id="PTHR37402:SF1">
    <property type="entry name" value="GRAM DOMAIN-CONTAINING PROTEIN 4"/>
    <property type="match status" value="1"/>
</dbReference>
<feature type="region of interest" description="Disordered" evidence="1">
    <location>
        <begin position="1"/>
        <end position="57"/>
    </location>
</feature>
<dbReference type="OrthoDB" id="1708389at2759"/>
<keyword evidence="2" id="KW-0472">Membrane</keyword>
<dbReference type="GO" id="GO:0006915">
    <property type="term" value="P:apoptotic process"/>
    <property type="evidence" value="ECO:0007669"/>
    <property type="project" value="InterPro"/>
</dbReference>
<dbReference type="InterPro" id="IPR037847">
    <property type="entry name" value="GRAMDC4"/>
</dbReference>
<feature type="compositionally biased region" description="Acidic residues" evidence="1">
    <location>
        <begin position="383"/>
        <end position="397"/>
    </location>
</feature>
<feature type="transmembrane region" description="Helical" evidence="2">
    <location>
        <begin position="544"/>
        <end position="562"/>
    </location>
</feature>
<organism evidence="3 4">
    <name type="scientific">Rhodotorula taiwanensis</name>
    <dbReference type="NCBI Taxonomy" id="741276"/>
    <lineage>
        <taxon>Eukaryota</taxon>
        <taxon>Fungi</taxon>
        <taxon>Dikarya</taxon>
        <taxon>Basidiomycota</taxon>
        <taxon>Pucciniomycotina</taxon>
        <taxon>Microbotryomycetes</taxon>
        <taxon>Sporidiobolales</taxon>
        <taxon>Sporidiobolaceae</taxon>
        <taxon>Rhodotorula</taxon>
    </lineage>
</organism>
<reference evidence="3 4" key="1">
    <citation type="journal article" date="2018" name="Front. Microbiol.">
        <title>Prospects for Fungal Bioremediation of Acidic Radioactive Waste Sites: Characterization and Genome Sequence of Rhodotorula taiwanensis MD1149.</title>
        <authorList>
            <person name="Tkavc R."/>
            <person name="Matrosova V.Y."/>
            <person name="Grichenko O.E."/>
            <person name="Gostincar C."/>
            <person name="Volpe R.P."/>
            <person name="Klimenkova P."/>
            <person name="Gaidamakova E.K."/>
            <person name="Zhou C.E."/>
            <person name="Stewart B.J."/>
            <person name="Lyman M.G."/>
            <person name="Malfatti S.A."/>
            <person name="Rubinfeld B."/>
            <person name="Courtot M."/>
            <person name="Singh J."/>
            <person name="Dalgard C.L."/>
            <person name="Hamilton T."/>
            <person name="Frey K.G."/>
            <person name="Gunde-Cimerman N."/>
            <person name="Dugan L."/>
            <person name="Daly M.J."/>
        </authorList>
    </citation>
    <scope>NUCLEOTIDE SEQUENCE [LARGE SCALE GENOMIC DNA]</scope>
    <source>
        <strain evidence="3 4">MD1149</strain>
    </source>
</reference>
<sequence length="861" mass="93360">MSSDSVPPRPPPRHPSAASQTSRRPSSVRSGAELDSALANSSDTAQEARADNESTVYDDDAKLAEALAQLEAEQAGTARRTESAARLSATQRVVPDTSSSIPPPRHPASAARAHVVTPPRSPPLDEPLEPPPIRTAAAAAGRGSDSPTLDRQLQDLQDIEIARLLERVGHRLTDVRIAEATDARFQVEYPTKDAFRRPPSPGKERGSVDWSAYSVVYLACLATDYIPASLVDSGPLPRQDFSLRELRSELERTYVLCPPPVWQRIVLTEIAALWQWDAPSKTGGCLAGYLFLWYFDLFFLAPCIALTALLVKVRFFPPSKAELVQTAQDRQARSRDAKALSKQLRSSSVFGYAGQGVKGLWTNWRERVKDLGPVGAVASALGPDEDEDDGEGSDSDDLERADPSARSAQIPAATPAPVQPNSAIGQLVASTNAVSASAAAPATVEVLASTSKPPPEIEDPARAPGGKEGDGDVSLYRLMRSLMAAYGPNVVLWLGEINDAAERIKKYVHLPPSLTRILPGRVTHAHLRLASLIDHPEHPAVRIIALRLAVASIALCFTPISLVYKAAWLYLGLDFFVMWKVRAMYPEWRGATMPHRWLLLGAPNDVQYALYALRQRQLEGKPIHGARTLKRRARAANSSASGDLADGNSDLASASTSATAPAGKLDKTKARARAVSNAVSTVLDEAERYRSRKSSDFDATDRASAVGIPLGKPDASYFALYSSKPGSLCLHQDRLCFVPARHLTTVSRITNLFGSGVPRRAKHGYSDDEDEADDADTATIGSTSSKRTIRSTLSDVLAEGGEIAVLYEEIEGVTKQTKMKAFEALVVKTKDGRTFTFRNVSRRDEAFTKLLSFTAAKWKQR</sequence>
<feature type="region of interest" description="Disordered" evidence="1">
    <location>
        <begin position="448"/>
        <end position="470"/>
    </location>
</feature>
<proteinExistence type="predicted"/>
<keyword evidence="2" id="KW-0812">Transmembrane</keyword>
<feature type="compositionally biased region" description="Acidic residues" evidence="1">
    <location>
        <begin position="767"/>
        <end position="776"/>
    </location>
</feature>
<feature type="region of interest" description="Disordered" evidence="1">
    <location>
        <begin position="637"/>
        <end position="670"/>
    </location>
</feature>
<feature type="transmembrane region" description="Helical" evidence="2">
    <location>
        <begin position="291"/>
        <end position="311"/>
    </location>
</feature>
<evidence type="ECO:0000313" key="3">
    <source>
        <dbReference type="EMBL" id="POY73365.1"/>
    </source>
</evidence>
<feature type="region of interest" description="Disordered" evidence="1">
    <location>
        <begin position="376"/>
        <end position="419"/>
    </location>
</feature>
<dbReference type="EMBL" id="PJQD01000038">
    <property type="protein sequence ID" value="POY73365.1"/>
    <property type="molecule type" value="Genomic_DNA"/>
</dbReference>
<keyword evidence="2" id="KW-1133">Transmembrane helix</keyword>
<feature type="compositionally biased region" description="Polar residues" evidence="1">
    <location>
        <begin position="20"/>
        <end position="29"/>
    </location>
</feature>
<name>A0A2S5B9B3_9BASI</name>
<feature type="region of interest" description="Disordered" evidence="1">
    <location>
        <begin position="760"/>
        <end position="779"/>
    </location>
</feature>
<protein>
    <submittedName>
        <fullName evidence="3">Uncharacterized protein</fullName>
    </submittedName>
</protein>
<dbReference type="STRING" id="741276.A0A2S5B9B3"/>